<comment type="caution">
    <text evidence="2">The sequence shown here is derived from an EMBL/GenBank/DDBJ whole genome shotgun (WGS) entry which is preliminary data.</text>
</comment>
<dbReference type="Gene3D" id="3.80.10.10">
    <property type="entry name" value="Ribonuclease Inhibitor"/>
    <property type="match status" value="1"/>
</dbReference>
<gene>
    <name evidence="2" type="ORF">VNI00_010003</name>
</gene>
<evidence type="ECO:0000313" key="2">
    <source>
        <dbReference type="EMBL" id="KAK7040197.1"/>
    </source>
</evidence>
<dbReference type="SUPFAM" id="SSF52047">
    <property type="entry name" value="RNI-like"/>
    <property type="match status" value="1"/>
</dbReference>
<reference evidence="2 3" key="1">
    <citation type="submission" date="2024-01" db="EMBL/GenBank/DDBJ databases">
        <title>A draft genome for a cacao thread blight-causing isolate of Paramarasmius palmivorus.</title>
        <authorList>
            <person name="Baruah I.K."/>
            <person name="Bukari Y."/>
            <person name="Amoako-Attah I."/>
            <person name="Meinhardt L.W."/>
            <person name="Bailey B.A."/>
            <person name="Cohen S.P."/>
        </authorList>
    </citation>
    <scope>NUCLEOTIDE SEQUENCE [LARGE SCALE GENOMIC DNA]</scope>
    <source>
        <strain evidence="2 3">GH-12</strain>
    </source>
</reference>
<evidence type="ECO:0008006" key="4">
    <source>
        <dbReference type="Google" id="ProtNLM"/>
    </source>
</evidence>
<proteinExistence type="predicted"/>
<organism evidence="2 3">
    <name type="scientific">Paramarasmius palmivorus</name>
    <dbReference type="NCBI Taxonomy" id="297713"/>
    <lineage>
        <taxon>Eukaryota</taxon>
        <taxon>Fungi</taxon>
        <taxon>Dikarya</taxon>
        <taxon>Basidiomycota</taxon>
        <taxon>Agaricomycotina</taxon>
        <taxon>Agaricomycetes</taxon>
        <taxon>Agaricomycetidae</taxon>
        <taxon>Agaricales</taxon>
        <taxon>Marasmiineae</taxon>
        <taxon>Marasmiaceae</taxon>
        <taxon>Paramarasmius</taxon>
    </lineage>
</organism>
<name>A0AAW0CQS3_9AGAR</name>
<accession>A0AAW0CQS3</accession>
<protein>
    <recommendedName>
        <fullName evidence="4">F-box domain-containing protein</fullName>
    </recommendedName>
</protein>
<dbReference type="Proteomes" id="UP001383192">
    <property type="component" value="Unassembled WGS sequence"/>
</dbReference>
<dbReference type="AlphaFoldDB" id="A0AAW0CQS3"/>
<sequence length="583" mass="66498">MTTPEEQLQIVGKKIIEAEERVSKAKEDLRKLQSQHNSLIPICRLPNEVLSLIFTSCVTDAHGVFKSWMFDSKVYSTRFSWIWVTHVCRHWREVALSCPEMWATPVFQKPNLAREMLVRAKGAPLRIHALNFSTRKDQEEVLKEAIKDMARIAELHFVVAGLSEETRSLLSRPAPLLRSLEVISGPSTNEVQLPDNFLAGDMPLLRELTLRQCLLCLDKIDPSNLRSLCLHGNDHFKQPRFKNLLEVLQTMQSLEHLELSESAWTGEIVTLDTTVALPRLESVKIRAAIPTCVSILDCTDIPSQATVHVMGNAVSSCDFKVALPCLTRLIKKITGDTKAISLQTVAEHGPFELKIFDQDLPDDPHYTSTPVPRLHFQYPRSTVPTVRDLFRQTLEMLPLVQLIAIHLDVCDMISASEYIEHFGSLAALHTISIDGACAYTFLQAFRQTVPHVADSPVTDSSGVQSNEAQISFPSLKRIVFWNVNFEEPPELFDELLEELHDRSEKGAPIQEIGVREGIHFSEDHERELREIVEVVDWDGYHNEYDEEEENEDEEDEDEVYHWPDYDSDYGGVFDDDDDFYLYF</sequence>
<dbReference type="EMBL" id="JAYKXP010000038">
    <property type="protein sequence ID" value="KAK7040197.1"/>
    <property type="molecule type" value="Genomic_DNA"/>
</dbReference>
<feature type="coiled-coil region" evidence="1">
    <location>
        <begin position="8"/>
        <end position="35"/>
    </location>
</feature>
<evidence type="ECO:0000256" key="1">
    <source>
        <dbReference type="SAM" id="Coils"/>
    </source>
</evidence>
<evidence type="ECO:0000313" key="3">
    <source>
        <dbReference type="Proteomes" id="UP001383192"/>
    </source>
</evidence>
<dbReference type="InterPro" id="IPR032675">
    <property type="entry name" value="LRR_dom_sf"/>
</dbReference>
<keyword evidence="3" id="KW-1185">Reference proteome</keyword>
<keyword evidence="1" id="KW-0175">Coiled coil</keyword>